<proteinExistence type="predicted"/>
<name>A0ACC0LFV9_RHOML</name>
<keyword evidence="2" id="KW-1185">Reference proteome</keyword>
<organism evidence="1 2">
    <name type="scientific">Rhododendron molle</name>
    <name type="common">Chinese azalea</name>
    <name type="synonym">Azalea mollis</name>
    <dbReference type="NCBI Taxonomy" id="49168"/>
    <lineage>
        <taxon>Eukaryota</taxon>
        <taxon>Viridiplantae</taxon>
        <taxon>Streptophyta</taxon>
        <taxon>Embryophyta</taxon>
        <taxon>Tracheophyta</taxon>
        <taxon>Spermatophyta</taxon>
        <taxon>Magnoliopsida</taxon>
        <taxon>eudicotyledons</taxon>
        <taxon>Gunneridae</taxon>
        <taxon>Pentapetalae</taxon>
        <taxon>asterids</taxon>
        <taxon>Ericales</taxon>
        <taxon>Ericaceae</taxon>
        <taxon>Ericoideae</taxon>
        <taxon>Rhodoreae</taxon>
        <taxon>Rhododendron</taxon>
    </lineage>
</organism>
<dbReference type="EMBL" id="CM046399">
    <property type="protein sequence ID" value="KAI8527636.1"/>
    <property type="molecule type" value="Genomic_DNA"/>
</dbReference>
<sequence>MEWSAVVTSTILPCTLAEFDSYMRWPVDTHKTSFYLNTSLTQGVTMVRILTQAQREDCHHLEEKYGREKILRVVRMQSK</sequence>
<accession>A0ACC0LFV9</accession>
<evidence type="ECO:0000313" key="2">
    <source>
        <dbReference type="Proteomes" id="UP001062846"/>
    </source>
</evidence>
<evidence type="ECO:0000313" key="1">
    <source>
        <dbReference type="EMBL" id="KAI8527636.1"/>
    </source>
</evidence>
<dbReference type="Proteomes" id="UP001062846">
    <property type="component" value="Chromosome 12"/>
</dbReference>
<reference evidence="1" key="1">
    <citation type="submission" date="2022-02" db="EMBL/GenBank/DDBJ databases">
        <title>Plant Genome Project.</title>
        <authorList>
            <person name="Zhang R.-G."/>
        </authorList>
    </citation>
    <scope>NUCLEOTIDE SEQUENCE</scope>
    <source>
        <strain evidence="1">AT1</strain>
    </source>
</reference>
<gene>
    <name evidence="1" type="ORF">RHMOL_Rhmol12G0091100</name>
</gene>
<protein>
    <submittedName>
        <fullName evidence="1">Uncharacterized protein</fullName>
    </submittedName>
</protein>
<comment type="caution">
    <text evidence="1">The sequence shown here is derived from an EMBL/GenBank/DDBJ whole genome shotgun (WGS) entry which is preliminary data.</text>
</comment>